<dbReference type="AlphaFoldDB" id="A0A814PN46"/>
<feature type="coiled-coil region" evidence="4">
    <location>
        <begin position="144"/>
        <end position="241"/>
    </location>
</feature>
<feature type="transmembrane region" description="Helical" evidence="5">
    <location>
        <begin position="289"/>
        <end position="309"/>
    </location>
</feature>
<dbReference type="SUPFAM" id="SSF57850">
    <property type="entry name" value="RING/U-box"/>
    <property type="match status" value="1"/>
</dbReference>
<protein>
    <recommendedName>
        <fullName evidence="6">RING-type domain-containing protein</fullName>
    </recommendedName>
</protein>
<dbReference type="SMART" id="SM00504">
    <property type="entry name" value="Ubox"/>
    <property type="match status" value="1"/>
</dbReference>
<dbReference type="PANTHER" id="PTHR31157:SF1">
    <property type="entry name" value="SCP DOMAIN-CONTAINING PROTEIN"/>
    <property type="match status" value="1"/>
</dbReference>
<evidence type="ECO:0000256" key="1">
    <source>
        <dbReference type="ARBA" id="ARBA00022771"/>
    </source>
</evidence>
<dbReference type="InterPro" id="IPR001841">
    <property type="entry name" value="Znf_RING"/>
</dbReference>
<dbReference type="Gene3D" id="3.40.33.10">
    <property type="entry name" value="CAP"/>
    <property type="match status" value="1"/>
</dbReference>
<name>A0A814PN46_9BILA</name>
<dbReference type="Proteomes" id="UP000663877">
    <property type="component" value="Unassembled WGS sequence"/>
</dbReference>
<evidence type="ECO:0000256" key="2">
    <source>
        <dbReference type="ARBA" id="ARBA00022833"/>
    </source>
</evidence>
<comment type="caution">
    <text evidence="8">The sequence shown here is derived from an EMBL/GenBank/DDBJ whole genome shotgun (WGS) entry which is preliminary data.</text>
</comment>
<keyword evidence="5" id="KW-1133">Transmembrane helix</keyword>
<dbReference type="InterPro" id="IPR003613">
    <property type="entry name" value="Ubox_domain"/>
</dbReference>
<accession>A0A814PN46</accession>
<dbReference type="GO" id="GO:0016567">
    <property type="term" value="P:protein ubiquitination"/>
    <property type="evidence" value="ECO:0007669"/>
    <property type="project" value="InterPro"/>
</dbReference>
<dbReference type="PROSITE" id="PS50089">
    <property type="entry name" value="ZF_RING_2"/>
    <property type="match status" value="1"/>
</dbReference>
<gene>
    <name evidence="8" type="ORF">BJG266_LOCUS21748</name>
    <name evidence="7" type="ORF">QVE165_LOCUS16989</name>
</gene>
<evidence type="ECO:0000256" key="5">
    <source>
        <dbReference type="SAM" id="Phobius"/>
    </source>
</evidence>
<dbReference type="Pfam" id="PF04564">
    <property type="entry name" value="U-box"/>
    <property type="match status" value="1"/>
</dbReference>
<dbReference type="SUPFAM" id="SSF49599">
    <property type="entry name" value="TRAF domain-like"/>
    <property type="match status" value="1"/>
</dbReference>
<dbReference type="Gene3D" id="3.30.40.10">
    <property type="entry name" value="Zinc/RING finger domain, C3HC4 (zinc finger)"/>
    <property type="match status" value="2"/>
</dbReference>
<dbReference type="OrthoDB" id="1630758at2759"/>
<dbReference type="InterPro" id="IPR014044">
    <property type="entry name" value="CAP_dom"/>
</dbReference>
<dbReference type="PANTHER" id="PTHR31157">
    <property type="entry name" value="SCP DOMAIN-CONTAINING PROTEIN"/>
    <property type="match status" value="1"/>
</dbReference>
<evidence type="ECO:0000256" key="4">
    <source>
        <dbReference type="SAM" id="Coils"/>
    </source>
</evidence>
<sequence length="390" mass="44304">MDTKYEYVDETSIPPYLICSICHSPFTDPRCTPCHDTFCRNCITRWILNEQPSCPLDRSALTINTLTQAPHVLRNVLDELRVKCKVCGQADLQRGKFDEHVQRMCPKTAVSCPASTIRCPWTGHRDQLNRHISHCHFEPVRPVITQLMNENQQLREQINQQNTQLTIRQNEVDHLKELIDQQITQIDAHQNEIRQNHTQLDQQTIKLDQQAIEIARQQRDNQRFKEQTVQLQANAVTYQREHGAKAKALKEAQVASTSFFCCIILALLLTIGISFTVVGARHGNVNTGALLVIGIIIVAGIPFLCLICINRLLKNEYPLNGAAAENIALNSGRSAQYTVNQWMKSPKHRASILNPKYNQVGIGASQKNQKIWWTMLMARGSDKCVLPKKS</sequence>
<dbReference type="SUPFAM" id="SSF55797">
    <property type="entry name" value="PR-1-like"/>
    <property type="match status" value="1"/>
</dbReference>
<organism evidence="8 10">
    <name type="scientific">Adineta steineri</name>
    <dbReference type="NCBI Taxonomy" id="433720"/>
    <lineage>
        <taxon>Eukaryota</taxon>
        <taxon>Metazoa</taxon>
        <taxon>Spiralia</taxon>
        <taxon>Gnathifera</taxon>
        <taxon>Rotifera</taxon>
        <taxon>Eurotatoria</taxon>
        <taxon>Bdelloidea</taxon>
        <taxon>Adinetida</taxon>
        <taxon>Adinetidae</taxon>
        <taxon>Adineta</taxon>
    </lineage>
</organism>
<dbReference type="GO" id="GO:0008270">
    <property type="term" value="F:zinc ion binding"/>
    <property type="evidence" value="ECO:0007669"/>
    <property type="project" value="UniProtKB-KW"/>
</dbReference>
<feature type="transmembrane region" description="Helical" evidence="5">
    <location>
        <begin position="254"/>
        <end position="277"/>
    </location>
</feature>
<keyword evidence="4" id="KW-0175">Coiled coil</keyword>
<evidence type="ECO:0000313" key="8">
    <source>
        <dbReference type="EMBL" id="CAF1108281.1"/>
    </source>
</evidence>
<evidence type="ECO:0000313" key="9">
    <source>
        <dbReference type="Proteomes" id="UP000663832"/>
    </source>
</evidence>
<dbReference type="InterPro" id="IPR035940">
    <property type="entry name" value="CAP_sf"/>
</dbReference>
<keyword evidence="1 3" id="KW-0479">Metal-binding</keyword>
<evidence type="ECO:0000259" key="6">
    <source>
        <dbReference type="PROSITE" id="PS50089"/>
    </source>
</evidence>
<evidence type="ECO:0000313" key="10">
    <source>
        <dbReference type="Proteomes" id="UP000663877"/>
    </source>
</evidence>
<keyword evidence="5" id="KW-0472">Membrane</keyword>
<dbReference type="EMBL" id="CAJNOM010000097">
    <property type="protein sequence ID" value="CAF1039430.1"/>
    <property type="molecule type" value="Genomic_DNA"/>
</dbReference>
<keyword evidence="9" id="KW-1185">Reference proteome</keyword>
<keyword evidence="5" id="KW-0812">Transmembrane</keyword>
<dbReference type="GO" id="GO:0004842">
    <property type="term" value="F:ubiquitin-protein transferase activity"/>
    <property type="evidence" value="ECO:0007669"/>
    <property type="project" value="InterPro"/>
</dbReference>
<evidence type="ECO:0000256" key="3">
    <source>
        <dbReference type="PROSITE-ProRule" id="PRU00175"/>
    </source>
</evidence>
<dbReference type="CDD" id="cd05379">
    <property type="entry name" value="CAP_bacterial"/>
    <property type="match status" value="1"/>
</dbReference>
<dbReference type="InterPro" id="IPR013083">
    <property type="entry name" value="Znf_RING/FYVE/PHD"/>
</dbReference>
<dbReference type="EMBL" id="CAJNOI010000131">
    <property type="protein sequence ID" value="CAF1108281.1"/>
    <property type="molecule type" value="Genomic_DNA"/>
</dbReference>
<feature type="domain" description="RING-type" evidence="6">
    <location>
        <begin position="19"/>
        <end position="58"/>
    </location>
</feature>
<dbReference type="Proteomes" id="UP000663832">
    <property type="component" value="Unassembled WGS sequence"/>
</dbReference>
<keyword evidence="1 3" id="KW-0863">Zinc-finger</keyword>
<keyword evidence="2" id="KW-0862">Zinc</keyword>
<proteinExistence type="predicted"/>
<dbReference type="Pfam" id="PF00188">
    <property type="entry name" value="CAP"/>
    <property type="match status" value="1"/>
</dbReference>
<reference evidence="8" key="1">
    <citation type="submission" date="2021-02" db="EMBL/GenBank/DDBJ databases">
        <authorList>
            <person name="Nowell W R."/>
        </authorList>
    </citation>
    <scope>NUCLEOTIDE SEQUENCE</scope>
</reference>
<evidence type="ECO:0000313" key="7">
    <source>
        <dbReference type="EMBL" id="CAF1039430.1"/>
    </source>
</evidence>